<sequence>MEQLPKFDDLMALADADPEAFDNLRQRACQQYIQTVPRAHRHKLRAVQHRVEVTLQRAKSPMAGVIQLSGMMHDSLHQLSTKLDLINPHHPDPAAEDDAPGGELIQFQEWKNKHH</sequence>
<reference evidence="1 2" key="1">
    <citation type="submission" date="2018-07" db="EMBL/GenBank/DDBJ databases">
        <title>Motiliproteus coralliicola sp. nov., a bacterium isolated from Coral.</title>
        <authorList>
            <person name="Wang G."/>
        </authorList>
    </citation>
    <scope>NUCLEOTIDE SEQUENCE [LARGE SCALE GENOMIC DNA]</scope>
    <source>
        <strain evidence="1 2">C34</strain>
    </source>
</reference>
<dbReference type="InterPro" id="IPR021482">
    <property type="entry name" value="DUF3135"/>
</dbReference>
<name>A0A369WNY4_9GAMM</name>
<dbReference type="RefSeq" id="WP_114695411.1">
    <property type="nucleotide sequence ID" value="NZ_QQOH01000002.1"/>
</dbReference>
<protein>
    <submittedName>
        <fullName evidence="1">DUF3135 domain-containing protein</fullName>
    </submittedName>
</protein>
<dbReference type="Proteomes" id="UP000253769">
    <property type="component" value="Unassembled WGS sequence"/>
</dbReference>
<organism evidence="1 2">
    <name type="scientific">Motiliproteus coralliicola</name>
    <dbReference type="NCBI Taxonomy" id="2283196"/>
    <lineage>
        <taxon>Bacteria</taxon>
        <taxon>Pseudomonadati</taxon>
        <taxon>Pseudomonadota</taxon>
        <taxon>Gammaproteobacteria</taxon>
        <taxon>Oceanospirillales</taxon>
        <taxon>Oceanospirillaceae</taxon>
        <taxon>Motiliproteus</taxon>
    </lineage>
</organism>
<dbReference type="AlphaFoldDB" id="A0A369WNY4"/>
<dbReference type="OrthoDB" id="5593306at2"/>
<dbReference type="EMBL" id="QQOH01000002">
    <property type="protein sequence ID" value="RDE22779.1"/>
    <property type="molecule type" value="Genomic_DNA"/>
</dbReference>
<keyword evidence="2" id="KW-1185">Reference proteome</keyword>
<evidence type="ECO:0000313" key="2">
    <source>
        <dbReference type="Proteomes" id="UP000253769"/>
    </source>
</evidence>
<evidence type="ECO:0000313" key="1">
    <source>
        <dbReference type="EMBL" id="RDE22779.1"/>
    </source>
</evidence>
<comment type="caution">
    <text evidence="1">The sequence shown here is derived from an EMBL/GenBank/DDBJ whole genome shotgun (WGS) entry which is preliminary data.</text>
</comment>
<accession>A0A369WNY4</accession>
<dbReference type="Pfam" id="PF11333">
    <property type="entry name" value="DUF3135"/>
    <property type="match status" value="1"/>
</dbReference>
<proteinExistence type="predicted"/>
<gene>
    <name evidence="1" type="ORF">DV711_09400</name>
</gene>